<keyword evidence="3" id="KW-1185">Reference proteome</keyword>
<proteinExistence type="predicted"/>
<dbReference type="Gene3D" id="1.20.1280.50">
    <property type="match status" value="1"/>
</dbReference>
<evidence type="ECO:0000313" key="2">
    <source>
        <dbReference type="EMBL" id="PFH52226.1"/>
    </source>
</evidence>
<evidence type="ECO:0000313" key="3">
    <source>
        <dbReference type="Proteomes" id="UP000242287"/>
    </source>
</evidence>
<feature type="domain" description="F-box" evidence="1">
    <location>
        <begin position="2"/>
        <end position="49"/>
    </location>
</feature>
<name>A0A2A9NWL2_9AGAR</name>
<dbReference type="OrthoDB" id="3219396at2759"/>
<gene>
    <name evidence="2" type="ORF">AMATHDRAFT_140574</name>
</gene>
<reference evidence="2 3" key="1">
    <citation type="submission" date="2014-02" db="EMBL/GenBank/DDBJ databases">
        <title>Transposable element dynamics among asymbiotic and ectomycorrhizal Amanita fungi.</title>
        <authorList>
            <consortium name="DOE Joint Genome Institute"/>
            <person name="Hess J."/>
            <person name="Skrede I."/>
            <person name="Wolfe B."/>
            <person name="LaButti K."/>
            <person name="Ohm R.A."/>
            <person name="Grigoriev I.V."/>
            <person name="Pringle A."/>
        </authorList>
    </citation>
    <scope>NUCLEOTIDE SEQUENCE [LARGE SCALE GENOMIC DNA]</scope>
    <source>
        <strain evidence="2 3">SKay4041</strain>
    </source>
</reference>
<dbReference type="InterPro" id="IPR036047">
    <property type="entry name" value="F-box-like_dom_sf"/>
</dbReference>
<evidence type="ECO:0000259" key="1">
    <source>
        <dbReference type="PROSITE" id="PS50181"/>
    </source>
</evidence>
<dbReference type="EMBL" id="KZ301980">
    <property type="protein sequence ID" value="PFH52226.1"/>
    <property type="molecule type" value="Genomic_DNA"/>
</dbReference>
<dbReference type="STRING" id="703135.A0A2A9NWL2"/>
<dbReference type="SUPFAM" id="SSF81383">
    <property type="entry name" value="F-box domain"/>
    <property type="match status" value="1"/>
</dbReference>
<dbReference type="PROSITE" id="PS50181">
    <property type="entry name" value="FBOX"/>
    <property type="match status" value="1"/>
</dbReference>
<dbReference type="Proteomes" id="UP000242287">
    <property type="component" value="Unassembled WGS sequence"/>
</dbReference>
<organism evidence="2 3">
    <name type="scientific">Amanita thiersii Skay4041</name>
    <dbReference type="NCBI Taxonomy" id="703135"/>
    <lineage>
        <taxon>Eukaryota</taxon>
        <taxon>Fungi</taxon>
        <taxon>Dikarya</taxon>
        <taxon>Basidiomycota</taxon>
        <taxon>Agaricomycotina</taxon>
        <taxon>Agaricomycetes</taxon>
        <taxon>Agaricomycetidae</taxon>
        <taxon>Agaricales</taxon>
        <taxon>Pluteineae</taxon>
        <taxon>Amanitaceae</taxon>
        <taxon>Amanita</taxon>
    </lineage>
</organism>
<dbReference type="AlphaFoldDB" id="A0A2A9NWL2"/>
<dbReference type="InterPro" id="IPR001810">
    <property type="entry name" value="F-box_dom"/>
</dbReference>
<accession>A0A2A9NWL2</accession>
<protein>
    <recommendedName>
        <fullName evidence="1">F-box domain-containing protein</fullName>
    </recommendedName>
</protein>
<sequence length="234" mass="26570">MSSIILNLPAEVILHIFSYLDLPDLVSIARALPVLNSLTGDPILHAQRLNIVAPARLKHFLFSTNIHGVPLRPTIGDLVHRGVIRGLNVEHRWRMGEYIYTVNSIKQYEMGVQLARKHASVVVSRQLTRRLSAAPNQVLQGLHHSHVLPDVESSSPSISRNLLPIMHKLKWSLQRDRIARIISARFYIVSTTKGIDEWLQGNGKRVMHDNERLRLAVCPNIRKIIEFYEGLSTI</sequence>
<dbReference type="Pfam" id="PF12937">
    <property type="entry name" value="F-box-like"/>
    <property type="match status" value="1"/>
</dbReference>